<dbReference type="InterPro" id="IPR016181">
    <property type="entry name" value="Acyl_CoA_acyltransferase"/>
</dbReference>
<dbReference type="Proteomes" id="UP000187148">
    <property type="component" value="Chromosome"/>
</dbReference>
<dbReference type="GO" id="GO:0016747">
    <property type="term" value="F:acyltransferase activity, transferring groups other than amino-acyl groups"/>
    <property type="evidence" value="ECO:0007669"/>
    <property type="project" value="InterPro"/>
</dbReference>
<dbReference type="Pfam" id="PF00583">
    <property type="entry name" value="Acetyltransf_1"/>
    <property type="match status" value="1"/>
</dbReference>
<dbReference type="SUPFAM" id="SSF55729">
    <property type="entry name" value="Acyl-CoA N-acyltransferases (Nat)"/>
    <property type="match status" value="1"/>
</dbReference>
<accession>A0A807LJY8</accession>
<dbReference type="InterPro" id="IPR000182">
    <property type="entry name" value="GNAT_dom"/>
</dbReference>
<dbReference type="EMBL" id="CP019445">
    <property type="protein sequence ID" value="APZ06523.1"/>
    <property type="molecule type" value="Genomic_DNA"/>
</dbReference>
<evidence type="ECO:0000256" key="1">
    <source>
        <dbReference type="ARBA" id="ARBA00022679"/>
    </source>
</evidence>
<gene>
    <name evidence="4" type="ORF">BWI95_16425</name>
</gene>
<protein>
    <submittedName>
        <fullName evidence="4">GNAT family N-acetyltransferase</fullName>
    </submittedName>
</protein>
<dbReference type="KEGG" id="kco:BWI95_16425"/>
<sequence>MNDITIAPARTGHLAALREIELAAFETLRAAGAVSGEPAATSLEDLEHLSREGVLLVALTADQQPVGFAGAQIVDNWLHIAEMDVHPAWQRKGIGRQLLRALLSAGERRGLAGASLTTDRYAPFNAAFYASLGFEEIKEDVLSPRLKSLIAAEAASGLDASRRIAMQRCY</sequence>
<dbReference type="PANTHER" id="PTHR43877">
    <property type="entry name" value="AMINOALKYLPHOSPHONATE N-ACETYLTRANSFERASE-RELATED-RELATED"/>
    <property type="match status" value="1"/>
</dbReference>
<dbReference type="Gene3D" id="3.40.630.30">
    <property type="match status" value="1"/>
</dbReference>
<organism evidence="4 5">
    <name type="scientific">Kosakonia cowanii JCM 10956 = DSM 18146</name>
    <dbReference type="NCBI Taxonomy" id="1300165"/>
    <lineage>
        <taxon>Bacteria</taxon>
        <taxon>Pseudomonadati</taxon>
        <taxon>Pseudomonadota</taxon>
        <taxon>Gammaproteobacteria</taxon>
        <taxon>Enterobacterales</taxon>
        <taxon>Enterobacteriaceae</taxon>
        <taxon>Kosakonia</taxon>
    </lineage>
</organism>
<keyword evidence="2" id="KW-0012">Acyltransferase</keyword>
<name>A0A807LJY8_9ENTR</name>
<dbReference type="AlphaFoldDB" id="A0A807LJY8"/>
<feature type="domain" description="N-acetyltransferase" evidence="3">
    <location>
        <begin position="4"/>
        <end position="156"/>
    </location>
</feature>
<keyword evidence="1 4" id="KW-0808">Transferase</keyword>
<dbReference type="RefSeq" id="WP_054804163.1">
    <property type="nucleotide sequence ID" value="NZ_CP019445.1"/>
</dbReference>
<dbReference type="PROSITE" id="PS51186">
    <property type="entry name" value="GNAT"/>
    <property type="match status" value="1"/>
</dbReference>
<dbReference type="PANTHER" id="PTHR43877:SF1">
    <property type="entry name" value="ACETYLTRANSFERASE"/>
    <property type="match status" value="1"/>
</dbReference>
<proteinExistence type="predicted"/>
<evidence type="ECO:0000256" key="2">
    <source>
        <dbReference type="ARBA" id="ARBA00023315"/>
    </source>
</evidence>
<dbReference type="InterPro" id="IPR050832">
    <property type="entry name" value="Bact_Acetyltransf"/>
</dbReference>
<evidence type="ECO:0000313" key="5">
    <source>
        <dbReference type="Proteomes" id="UP000187148"/>
    </source>
</evidence>
<reference evidence="4 5" key="1">
    <citation type="submission" date="2017-01" db="EMBL/GenBank/DDBJ databases">
        <authorList>
            <person name="Cao J.-M."/>
        </authorList>
    </citation>
    <scope>NUCLEOTIDE SEQUENCE [LARGE SCALE GENOMIC DNA]</scope>
    <source>
        <strain evidence="4 5">888-76</strain>
    </source>
</reference>
<evidence type="ECO:0000313" key="4">
    <source>
        <dbReference type="EMBL" id="APZ06523.1"/>
    </source>
</evidence>
<dbReference type="CDD" id="cd04301">
    <property type="entry name" value="NAT_SF"/>
    <property type="match status" value="1"/>
</dbReference>
<evidence type="ECO:0000259" key="3">
    <source>
        <dbReference type="PROSITE" id="PS51186"/>
    </source>
</evidence>
<keyword evidence="5" id="KW-1185">Reference proteome</keyword>